<keyword evidence="3" id="KW-1185">Reference proteome</keyword>
<dbReference type="Proteomes" id="UP001168524">
    <property type="component" value="Unassembled WGS sequence"/>
</dbReference>
<evidence type="ECO:0000256" key="1">
    <source>
        <dbReference type="SAM" id="Phobius"/>
    </source>
</evidence>
<keyword evidence="1" id="KW-1133">Transmembrane helix</keyword>
<feature type="transmembrane region" description="Helical" evidence="1">
    <location>
        <begin position="52"/>
        <end position="71"/>
    </location>
</feature>
<keyword evidence="1" id="KW-0812">Transmembrane</keyword>
<dbReference type="RefSeq" id="WP_267980381.1">
    <property type="nucleotide sequence ID" value="NZ_JAPQKF010000002.1"/>
</dbReference>
<reference evidence="2" key="1">
    <citation type="submission" date="2023-06" db="EMBL/GenBank/DDBJ databases">
        <title>Two novel species of Acinetobacter isolated from motorbike repairing workshop in Vietnam.</title>
        <authorList>
            <person name="Le N.T.T."/>
        </authorList>
    </citation>
    <scope>NUCLEOTIDE SEQUENCE</scope>
    <source>
        <strain evidence="2">VNH17</strain>
    </source>
</reference>
<gene>
    <name evidence="2" type="ORF">QTA56_07890</name>
</gene>
<keyword evidence="1" id="KW-0472">Membrane</keyword>
<evidence type="ECO:0000313" key="3">
    <source>
        <dbReference type="Proteomes" id="UP001168524"/>
    </source>
</evidence>
<evidence type="ECO:0000313" key="2">
    <source>
        <dbReference type="EMBL" id="MDN0014157.1"/>
    </source>
</evidence>
<proteinExistence type="predicted"/>
<accession>A0ABT7WN98</accession>
<organism evidence="2 3">
    <name type="scientific">Acinetobacter thutiue</name>
    <dbReference type="NCBI Taxonomy" id="2998078"/>
    <lineage>
        <taxon>Bacteria</taxon>
        <taxon>Pseudomonadati</taxon>
        <taxon>Pseudomonadota</taxon>
        <taxon>Gammaproteobacteria</taxon>
        <taxon>Moraxellales</taxon>
        <taxon>Moraxellaceae</taxon>
        <taxon>Acinetobacter</taxon>
    </lineage>
</organism>
<comment type="caution">
    <text evidence="2">The sequence shown here is derived from an EMBL/GenBank/DDBJ whole genome shotgun (WGS) entry which is preliminary data.</text>
</comment>
<dbReference type="EMBL" id="JAUDZE010000002">
    <property type="protein sequence ID" value="MDN0014157.1"/>
    <property type="molecule type" value="Genomic_DNA"/>
</dbReference>
<sequence>MSIIRCPYCGSDQVIPGESQSSDFKHFEEILKLLSPSAMARLGIRLAREAGIPPYVGGLIGVVVGGTLVLVSQHYFYRHYRSAQHYHCTHCGWDFAVADKT</sequence>
<name>A0ABT7WN98_9GAMM</name>
<protein>
    <submittedName>
        <fullName evidence="2">Uncharacterized protein</fullName>
    </submittedName>
</protein>